<dbReference type="AlphaFoldDB" id="A0A1F6T904"/>
<dbReference type="InterPro" id="IPR007404">
    <property type="entry name" value="YdjM-like"/>
</dbReference>
<comment type="caution">
    <text evidence="2">The sequence shown here is derived from an EMBL/GenBank/DDBJ whole genome shotgun (WGS) entry which is preliminary data.</text>
</comment>
<keyword evidence="1" id="KW-0472">Membrane</keyword>
<dbReference type="Pfam" id="PF04307">
    <property type="entry name" value="YdjM"/>
    <property type="match status" value="1"/>
</dbReference>
<feature type="transmembrane region" description="Helical" evidence="1">
    <location>
        <begin position="61"/>
        <end position="79"/>
    </location>
</feature>
<keyword evidence="1" id="KW-0812">Transmembrane</keyword>
<evidence type="ECO:0008006" key="4">
    <source>
        <dbReference type="Google" id="ProtNLM"/>
    </source>
</evidence>
<sequence length="122" mass="13025">MACGTAHRAVAGATIGITLAYCESKNGKSTVMPLVGGGLGALFGTLPDIVEPANHPNHRQFFHGVAFAAMLGYGGYKLYQWRPEEDWQKALRIVSLIAISAYLIHLAMDGMTPKSLPLVGNI</sequence>
<dbReference type="Proteomes" id="UP000178379">
    <property type="component" value="Unassembled WGS sequence"/>
</dbReference>
<gene>
    <name evidence="2" type="ORF">A2140_05425</name>
</gene>
<proteinExistence type="predicted"/>
<accession>A0A1F6T904</accession>
<evidence type="ECO:0000313" key="2">
    <source>
        <dbReference type="EMBL" id="OGI41549.1"/>
    </source>
</evidence>
<feature type="transmembrane region" description="Helical" evidence="1">
    <location>
        <begin position="91"/>
        <end position="108"/>
    </location>
</feature>
<organism evidence="2 3">
    <name type="scientific">Candidatus Muproteobacteria bacterium RBG_16_62_13</name>
    <dbReference type="NCBI Taxonomy" id="1817756"/>
    <lineage>
        <taxon>Bacteria</taxon>
        <taxon>Pseudomonadati</taxon>
        <taxon>Pseudomonadota</taxon>
        <taxon>Candidatus Muproteobacteria</taxon>
    </lineage>
</organism>
<reference evidence="2 3" key="1">
    <citation type="journal article" date="2016" name="Nat. Commun.">
        <title>Thousands of microbial genomes shed light on interconnected biogeochemical processes in an aquifer system.</title>
        <authorList>
            <person name="Anantharaman K."/>
            <person name="Brown C.T."/>
            <person name="Hug L.A."/>
            <person name="Sharon I."/>
            <person name="Castelle C.J."/>
            <person name="Probst A.J."/>
            <person name="Thomas B.C."/>
            <person name="Singh A."/>
            <person name="Wilkins M.J."/>
            <person name="Karaoz U."/>
            <person name="Brodie E.L."/>
            <person name="Williams K.H."/>
            <person name="Hubbard S.S."/>
            <person name="Banfield J.F."/>
        </authorList>
    </citation>
    <scope>NUCLEOTIDE SEQUENCE [LARGE SCALE GENOMIC DNA]</scope>
</reference>
<keyword evidence="1" id="KW-1133">Transmembrane helix</keyword>
<name>A0A1F6T904_9PROT</name>
<evidence type="ECO:0000313" key="3">
    <source>
        <dbReference type="Proteomes" id="UP000178379"/>
    </source>
</evidence>
<dbReference type="STRING" id="1817756.A2140_05425"/>
<dbReference type="EMBL" id="MFSQ01000007">
    <property type="protein sequence ID" value="OGI41549.1"/>
    <property type="molecule type" value="Genomic_DNA"/>
</dbReference>
<protein>
    <recommendedName>
        <fullName evidence="4">Metal-dependent hydrolase</fullName>
    </recommendedName>
</protein>
<evidence type="ECO:0000256" key="1">
    <source>
        <dbReference type="SAM" id="Phobius"/>
    </source>
</evidence>